<dbReference type="Proteomes" id="UP000251314">
    <property type="component" value="Unassembled WGS sequence"/>
</dbReference>
<keyword evidence="2" id="KW-1185">Reference proteome</keyword>
<reference evidence="1 2" key="1">
    <citation type="submission" date="2018-01" db="EMBL/GenBank/DDBJ databases">
        <title>Draft genome of the strawberry crown rot pathogen Phytophthora cactorum.</title>
        <authorList>
            <person name="Armitage A.D."/>
            <person name="Lysoe E."/>
            <person name="Nellist C.F."/>
            <person name="Harrison R.J."/>
            <person name="Brurberg M.B."/>
        </authorList>
    </citation>
    <scope>NUCLEOTIDE SEQUENCE [LARGE SCALE GENOMIC DNA]</scope>
    <source>
        <strain evidence="1 2">10300</strain>
    </source>
</reference>
<protein>
    <submittedName>
        <fullName evidence="1">Uncharacterized protein</fullName>
    </submittedName>
</protein>
<evidence type="ECO:0000313" key="1">
    <source>
        <dbReference type="EMBL" id="RAW21833.1"/>
    </source>
</evidence>
<dbReference type="AlphaFoldDB" id="A0A329RB75"/>
<dbReference type="EMBL" id="MJFZ01001538">
    <property type="protein sequence ID" value="RAW21833.1"/>
    <property type="molecule type" value="Genomic_DNA"/>
</dbReference>
<feature type="non-terminal residue" evidence="1">
    <location>
        <position position="1"/>
    </location>
</feature>
<organism evidence="1 2">
    <name type="scientific">Phytophthora cactorum</name>
    <dbReference type="NCBI Taxonomy" id="29920"/>
    <lineage>
        <taxon>Eukaryota</taxon>
        <taxon>Sar</taxon>
        <taxon>Stramenopiles</taxon>
        <taxon>Oomycota</taxon>
        <taxon>Peronosporomycetes</taxon>
        <taxon>Peronosporales</taxon>
        <taxon>Peronosporaceae</taxon>
        <taxon>Phytophthora</taxon>
    </lineage>
</organism>
<dbReference type="STRING" id="29920.A0A329RB75"/>
<dbReference type="OrthoDB" id="111180at2759"/>
<comment type="caution">
    <text evidence="1">The sequence shown here is derived from an EMBL/GenBank/DDBJ whole genome shotgun (WGS) entry which is preliminary data.</text>
</comment>
<evidence type="ECO:0000313" key="2">
    <source>
        <dbReference type="Proteomes" id="UP000251314"/>
    </source>
</evidence>
<dbReference type="VEuPathDB" id="FungiDB:PC110_g21725"/>
<sequence>NISSSSSISLQTAEKARSAVPSYFYSHEHSDGTDVNTWCVREYESREKHGYGNPARDPLVRQFMRGLEKKKASDMCRINEVLTFKWKDMSLRQYYPSVVAPHEVIEYGAYALFNRKTAVAEERMYSLHHVAKDELAISAYMHLCNWMDYAFERKGHQWRDDDFVFPALNYISKKVFKTNDAATGCEKVCVRWGKNISEQVFITLLICIVRGLNRVGKHVIGYVTKHGTSGWFTSHTFRRAGAQYRFM</sequence>
<accession>A0A329RB75</accession>
<gene>
    <name evidence="1" type="ORF">PC110_g21725</name>
</gene>
<name>A0A329RB75_9STRA</name>
<proteinExistence type="predicted"/>